<evidence type="ECO:0000313" key="6">
    <source>
        <dbReference type="Proteomes" id="UP000273022"/>
    </source>
</evidence>
<evidence type="ECO:0000256" key="1">
    <source>
        <dbReference type="ARBA" id="ARBA00010164"/>
    </source>
</evidence>
<keyword evidence="6" id="KW-1185">Reference proteome</keyword>
<evidence type="ECO:0000256" key="2">
    <source>
        <dbReference type="ARBA" id="ARBA00022679"/>
    </source>
</evidence>
<dbReference type="OrthoDB" id="9805913at2"/>
<protein>
    <submittedName>
        <fullName evidence="5">Type II toxin-antitoxin system HipA family toxin</fullName>
    </submittedName>
</protein>
<dbReference type="Proteomes" id="UP000273022">
    <property type="component" value="Unassembled WGS sequence"/>
</dbReference>
<keyword evidence="2" id="KW-0808">Transferase</keyword>
<dbReference type="PIRSF" id="PIRSF028135">
    <property type="entry name" value="UCP028135_HipA-like"/>
    <property type="match status" value="1"/>
</dbReference>
<dbReference type="InterPro" id="IPR052028">
    <property type="entry name" value="HipA_Ser/Thr_kinase"/>
</dbReference>
<evidence type="ECO:0000259" key="4">
    <source>
        <dbReference type="Pfam" id="PF07804"/>
    </source>
</evidence>
<evidence type="ECO:0000313" key="5">
    <source>
        <dbReference type="EMBL" id="RJY05202.1"/>
    </source>
</evidence>
<keyword evidence="3" id="KW-0418">Kinase</keyword>
<name>A0A3A6TXY7_9GAMM</name>
<reference evidence="5 6" key="1">
    <citation type="submission" date="2018-09" db="EMBL/GenBank/DDBJ databases">
        <title>Phylogeny of the Shewanellaceae, and recommendation for two new genera, Pseudoshewanella and Parashewanella.</title>
        <authorList>
            <person name="Wang G."/>
        </authorList>
    </citation>
    <scope>NUCLEOTIDE SEQUENCE [LARGE SCALE GENOMIC DNA]</scope>
    <source>
        <strain evidence="5 6">KCTC 22492</strain>
    </source>
</reference>
<gene>
    <name evidence="5" type="ORF">D5R81_18695</name>
</gene>
<dbReference type="Gene3D" id="1.10.1070.20">
    <property type="match status" value="1"/>
</dbReference>
<dbReference type="InterPro" id="IPR016869">
    <property type="entry name" value="UCP028135_HipA-like"/>
</dbReference>
<dbReference type="AlphaFoldDB" id="A0A3A6TXY7"/>
<comment type="similarity">
    <text evidence="1">Belongs to the HipA Ser/Thr kinase family.</text>
</comment>
<accession>A0A3A6TXY7</accession>
<dbReference type="RefSeq" id="WP_121855103.1">
    <property type="nucleotide sequence ID" value="NZ_CP037952.1"/>
</dbReference>
<dbReference type="GO" id="GO:0005829">
    <property type="term" value="C:cytosol"/>
    <property type="evidence" value="ECO:0007669"/>
    <property type="project" value="TreeGrafter"/>
</dbReference>
<evidence type="ECO:0000256" key="3">
    <source>
        <dbReference type="ARBA" id="ARBA00022777"/>
    </source>
</evidence>
<dbReference type="GO" id="GO:0004674">
    <property type="term" value="F:protein serine/threonine kinase activity"/>
    <property type="evidence" value="ECO:0007669"/>
    <property type="project" value="TreeGrafter"/>
</dbReference>
<dbReference type="InterPro" id="IPR012893">
    <property type="entry name" value="HipA-like_C"/>
</dbReference>
<dbReference type="Pfam" id="PF07804">
    <property type="entry name" value="HipA_C"/>
    <property type="match status" value="1"/>
</dbReference>
<feature type="domain" description="HipA-like C-terminal" evidence="4">
    <location>
        <begin position="165"/>
        <end position="406"/>
    </location>
</feature>
<organism evidence="5 6">
    <name type="scientific">Parashewanella spongiae</name>
    <dbReference type="NCBI Taxonomy" id="342950"/>
    <lineage>
        <taxon>Bacteria</taxon>
        <taxon>Pseudomonadati</taxon>
        <taxon>Pseudomonadota</taxon>
        <taxon>Gammaproteobacteria</taxon>
        <taxon>Alteromonadales</taxon>
        <taxon>Shewanellaceae</taxon>
        <taxon>Parashewanella</taxon>
    </lineage>
</organism>
<sequence>MKHLTVQAFLDKQWKDVGDIAFPYGNKNKFNVAEFIYNDDYVIEYIDKDDEYAVSLNYPVALFFDTVNKTWPGFIDDIMPSGASRRYWMKYLGLEGIPLDEQNYLLLKNGTMSPVGNLRIKESLPQKNPLAENLFFTIEDVVNRAGDFLDYAQQRGAVAGGATGAGGEAPKLLLRCNEKQQIWIDTYQDDLTNQDIHYLVKYPRGSRAEIDCDILRAEYHFYHELDTMGFSTIATDNMRLEEGIKYPSIWLPRFDVECDQNGLNRFGMESVYSILNKAAGTTLYHGTVIRELITKITHSYMVEKQSFKFDQQKFVIEWVNRDLLNIVFGNSDNHGRNTSFIRHQGEIRLAPIYDFAPMKADPEGVARTTIWGNSLEIGGEYNFVAIADSLAEFVDKDVLLNSLNKTAKQLIDLQSRLEQRGVPEQILSMPSIGFDFITEKLTRWGLR</sequence>
<dbReference type="PANTHER" id="PTHR37419:SF8">
    <property type="entry name" value="TOXIN YJJJ"/>
    <property type="match status" value="1"/>
</dbReference>
<comment type="caution">
    <text evidence="5">The sequence shown here is derived from an EMBL/GenBank/DDBJ whole genome shotgun (WGS) entry which is preliminary data.</text>
</comment>
<dbReference type="EMBL" id="QYYH01000192">
    <property type="protein sequence ID" value="RJY05202.1"/>
    <property type="molecule type" value="Genomic_DNA"/>
</dbReference>
<dbReference type="PANTHER" id="PTHR37419">
    <property type="entry name" value="SERINE/THREONINE-PROTEIN KINASE TOXIN HIPA"/>
    <property type="match status" value="1"/>
</dbReference>
<proteinExistence type="inferred from homology"/>